<dbReference type="AlphaFoldDB" id="A0A346Y4K0"/>
<evidence type="ECO:0000256" key="1">
    <source>
        <dbReference type="SAM" id="MobiDB-lite"/>
    </source>
</evidence>
<organism evidence="2 3">
    <name type="scientific">Euzebya pacifica</name>
    <dbReference type="NCBI Taxonomy" id="1608957"/>
    <lineage>
        <taxon>Bacteria</taxon>
        <taxon>Bacillati</taxon>
        <taxon>Actinomycetota</taxon>
        <taxon>Nitriliruptoria</taxon>
        <taxon>Euzebyales</taxon>
    </lineage>
</organism>
<feature type="region of interest" description="Disordered" evidence="1">
    <location>
        <begin position="1"/>
        <end position="37"/>
    </location>
</feature>
<accession>A0A346Y4K0</accession>
<sequence length="37" mass="3915">MGWGTRTPSDPVRDGRLPAVGKAHAARAGQPEPTNPY</sequence>
<proteinExistence type="predicted"/>
<dbReference type="KEGG" id="euz:DVS28_a4736"/>
<dbReference type="EMBL" id="CP031165">
    <property type="protein sequence ID" value="AXV09397.1"/>
    <property type="molecule type" value="Genomic_DNA"/>
</dbReference>
<reference evidence="2 3" key="1">
    <citation type="submission" date="2018-09" db="EMBL/GenBank/DDBJ databases">
        <title>Complete genome sequence of Euzebya sp. DY32-46 isolated from seawater of Pacific Ocean.</title>
        <authorList>
            <person name="Xu L."/>
            <person name="Wu Y.-H."/>
            <person name="Xu X.-W."/>
        </authorList>
    </citation>
    <scope>NUCLEOTIDE SEQUENCE [LARGE SCALE GENOMIC DNA]</scope>
    <source>
        <strain evidence="2 3">DY32-46</strain>
    </source>
</reference>
<evidence type="ECO:0000313" key="3">
    <source>
        <dbReference type="Proteomes" id="UP000264006"/>
    </source>
</evidence>
<evidence type="ECO:0000313" key="2">
    <source>
        <dbReference type="EMBL" id="AXV09397.1"/>
    </source>
</evidence>
<name>A0A346Y4K0_9ACTN</name>
<dbReference type="Proteomes" id="UP000264006">
    <property type="component" value="Chromosome"/>
</dbReference>
<keyword evidence="3" id="KW-1185">Reference proteome</keyword>
<protein>
    <submittedName>
        <fullName evidence="2">Uncharacterized protein</fullName>
    </submittedName>
</protein>
<gene>
    <name evidence="2" type="ORF">DVS28_a4736</name>
</gene>